<name>A0A9D1ZKE5_9LACO</name>
<dbReference type="Pfam" id="PF13407">
    <property type="entry name" value="Peripla_BP_4"/>
    <property type="match status" value="1"/>
</dbReference>
<comment type="caution">
    <text evidence="6">The sequence shown here is derived from an EMBL/GenBank/DDBJ whole genome shotgun (WGS) entry which is preliminary data.</text>
</comment>
<evidence type="ECO:0000256" key="1">
    <source>
        <dbReference type="ARBA" id="ARBA00022491"/>
    </source>
</evidence>
<organism evidence="6 7">
    <name type="scientific">Candidatus Companilactobacillus pullicola</name>
    <dbReference type="NCBI Taxonomy" id="2838523"/>
    <lineage>
        <taxon>Bacteria</taxon>
        <taxon>Bacillati</taxon>
        <taxon>Bacillota</taxon>
        <taxon>Bacilli</taxon>
        <taxon>Lactobacillales</taxon>
        <taxon>Lactobacillaceae</taxon>
        <taxon>Companilactobacillus</taxon>
    </lineage>
</organism>
<dbReference type="Proteomes" id="UP000824013">
    <property type="component" value="Unassembled WGS sequence"/>
</dbReference>
<evidence type="ECO:0000256" key="3">
    <source>
        <dbReference type="ARBA" id="ARBA00023125"/>
    </source>
</evidence>
<keyword evidence="1" id="KW-0678">Repressor</keyword>
<dbReference type="Pfam" id="PF00356">
    <property type="entry name" value="LacI"/>
    <property type="match status" value="1"/>
</dbReference>
<dbReference type="SMART" id="SM00354">
    <property type="entry name" value="HTH_LACI"/>
    <property type="match status" value="1"/>
</dbReference>
<dbReference type="AlphaFoldDB" id="A0A9D1ZKE5"/>
<dbReference type="PROSITE" id="PS50932">
    <property type="entry name" value="HTH_LACI_2"/>
    <property type="match status" value="1"/>
</dbReference>
<keyword evidence="2" id="KW-0805">Transcription regulation</keyword>
<dbReference type="PANTHER" id="PTHR30146:SF95">
    <property type="entry name" value="RIBOSE OPERON REPRESSOR"/>
    <property type="match status" value="1"/>
</dbReference>
<evidence type="ECO:0000313" key="7">
    <source>
        <dbReference type="Proteomes" id="UP000824013"/>
    </source>
</evidence>
<dbReference type="InterPro" id="IPR000843">
    <property type="entry name" value="HTH_LacI"/>
</dbReference>
<evidence type="ECO:0000256" key="4">
    <source>
        <dbReference type="ARBA" id="ARBA00023163"/>
    </source>
</evidence>
<dbReference type="EMBL" id="DXCM01000017">
    <property type="protein sequence ID" value="HIY91632.1"/>
    <property type="molecule type" value="Genomic_DNA"/>
</dbReference>
<dbReference type="CDD" id="cd01392">
    <property type="entry name" value="HTH_LacI"/>
    <property type="match status" value="1"/>
</dbReference>
<feature type="domain" description="HTH lacI-type" evidence="5">
    <location>
        <begin position="3"/>
        <end position="57"/>
    </location>
</feature>
<dbReference type="FunFam" id="1.10.260.40:FF:000002">
    <property type="entry name" value="HTH-type transcriptional repressor PurR"/>
    <property type="match status" value="1"/>
</dbReference>
<dbReference type="CDD" id="cd06291">
    <property type="entry name" value="PBP1_Qymf-like"/>
    <property type="match status" value="1"/>
</dbReference>
<dbReference type="PANTHER" id="PTHR30146">
    <property type="entry name" value="LACI-RELATED TRANSCRIPTIONAL REPRESSOR"/>
    <property type="match status" value="1"/>
</dbReference>
<gene>
    <name evidence="6" type="ORF">H9820_01655</name>
</gene>
<dbReference type="InterPro" id="IPR010982">
    <property type="entry name" value="Lambda_DNA-bd_dom_sf"/>
</dbReference>
<dbReference type="InterPro" id="IPR028082">
    <property type="entry name" value="Peripla_BP_I"/>
</dbReference>
<evidence type="ECO:0000259" key="5">
    <source>
        <dbReference type="PROSITE" id="PS50932"/>
    </source>
</evidence>
<sequence length="327" mass="36245">MMATLDDIAKLAGVSATTVSRVINNYGSLSEKTKTKVFDAMKELNYQPNSLARSLKGKKTQLIGVILPGVSNPFFGQMVQEIEDQLFKKGFRMILCNAGSDAEKERDYLRMLIANRVDGIIAGSHNLGIEEYQKVGLPIISFDRYLSDNIPIVSSDNYRGGRLAAQALIRSGSKKLQIITGANRPNSPTNARLTGFKDVLSKSDLDFNLMEISFSSTPNIKGLKIRELLSKRDVDGIFCTDDLTALLVMQQAKSLGMRVPEDVKLVGYDGTNFIQSYHPELTTVMQPISDIVTMMIDLLLKRVDDHDCQLENNYVLPVKLITGETTI</sequence>
<protein>
    <submittedName>
        <fullName evidence="6">LacI family DNA-binding transcriptional regulator</fullName>
    </submittedName>
</protein>
<keyword evidence="3 6" id="KW-0238">DNA-binding</keyword>
<evidence type="ECO:0000256" key="2">
    <source>
        <dbReference type="ARBA" id="ARBA00023015"/>
    </source>
</evidence>
<dbReference type="PROSITE" id="PS00356">
    <property type="entry name" value="HTH_LACI_1"/>
    <property type="match status" value="1"/>
</dbReference>
<dbReference type="GO" id="GO:0000976">
    <property type="term" value="F:transcription cis-regulatory region binding"/>
    <property type="evidence" value="ECO:0007669"/>
    <property type="project" value="TreeGrafter"/>
</dbReference>
<dbReference type="Gene3D" id="3.40.50.2300">
    <property type="match status" value="2"/>
</dbReference>
<keyword evidence="4" id="KW-0804">Transcription</keyword>
<dbReference type="SUPFAM" id="SSF53822">
    <property type="entry name" value="Periplasmic binding protein-like I"/>
    <property type="match status" value="1"/>
</dbReference>
<dbReference type="InterPro" id="IPR025997">
    <property type="entry name" value="SBP_2_dom"/>
</dbReference>
<reference evidence="6" key="1">
    <citation type="journal article" date="2021" name="PeerJ">
        <title>Extensive microbial diversity within the chicken gut microbiome revealed by metagenomics and culture.</title>
        <authorList>
            <person name="Gilroy R."/>
            <person name="Ravi A."/>
            <person name="Getino M."/>
            <person name="Pursley I."/>
            <person name="Horton D.L."/>
            <person name="Alikhan N.F."/>
            <person name="Baker D."/>
            <person name="Gharbi K."/>
            <person name="Hall N."/>
            <person name="Watson M."/>
            <person name="Adriaenssens E.M."/>
            <person name="Foster-Nyarko E."/>
            <person name="Jarju S."/>
            <person name="Secka A."/>
            <person name="Antonio M."/>
            <person name="Oren A."/>
            <person name="Chaudhuri R.R."/>
            <person name="La Ragione R."/>
            <person name="Hildebrand F."/>
            <person name="Pallen M.J."/>
        </authorList>
    </citation>
    <scope>NUCLEOTIDE SEQUENCE</scope>
    <source>
        <strain evidence="6">3204</strain>
    </source>
</reference>
<dbReference type="GO" id="GO:0003700">
    <property type="term" value="F:DNA-binding transcription factor activity"/>
    <property type="evidence" value="ECO:0007669"/>
    <property type="project" value="TreeGrafter"/>
</dbReference>
<dbReference type="Gene3D" id="1.10.260.40">
    <property type="entry name" value="lambda repressor-like DNA-binding domains"/>
    <property type="match status" value="1"/>
</dbReference>
<reference evidence="6" key="2">
    <citation type="submission" date="2021-04" db="EMBL/GenBank/DDBJ databases">
        <authorList>
            <person name="Gilroy R."/>
        </authorList>
    </citation>
    <scope>NUCLEOTIDE SEQUENCE</scope>
    <source>
        <strain evidence="6">3204</strain>
    </source>
</reference>
<proteinExistence type="predicted"/>
<dbReference type="PRINTS" id="PR00036">
    <property type="entry name" value="HTHLACI"/>
</dbReference>
<dbReference type="SUPFAM" id="SSF47413">
    <property type="entry name" value="lambda repressor-like DNA-binding domains"/>
    <property type="match status" value="1"/>
</dbReference>
<evidence type="ECO:0000313" key="6">
    <source>
        <dbReference type="EMBL" id="HIY91632.1"/>
    </source>
</evidence>
<accession>A0A9D1ZKE5</accession>